<evidence type="ECO:0000313" key="1">
    <source>
        <dbReference type="EMBL" id="MBX38944.1"/>
    </source>
</evidence>
<dbReference type="EMBL" id="GGEC01058460">
    <property type="protein sequence ID" value="MBX38944.1"/>
    <property type="molecule type" value="Transcribed_RNA"/>
</dbReference>
<protein>
    <submittedName>
        <fullName evidence="1">Uncharacterized protein</fullName>
    </submittedName>
</protein>
<reference evidence="1" key="1">
    <citation type="submission" date="2018-02" db="EMBL/GenBank/DDBJ databases">
        <title>Rhizophora mucronata_Transcriptome.</title>
        <authorList>
            <person name="Meera S.P."/>
            <person name="Sreeshan A."/>
            <person name="Augustine A."/>
        </authorList>
    </citation>
    <scope>NUCLEOTIDE SEQUENCE</scope>
    <source>
        <tissue evidence="1">Leaf</tissue>
    </source>
</reference>
<organism evidence="1">
    <name type="scientific">Rhizophora mucronata</name>
    <name type="common">Asiatic mangrove</name>
    <dbReference type="NCBI Taxonomy" id="61149"/>
    <lineage>
        <taxon>Eukaryota</taxon>
        <taxon>Viridiplantae</taxon>
        <taxon>Streptophyta</taxon>
        <taxon>Embryophyta</taxon>
        <taxon>Tracheophyta</taxon>
        <taxon>Spermatophyta</taxon>
        <taxon>Magnoliopsida</taxon>
        <taxon>eudicotyledons</taxon>
        <taxon>Gunneridae</taxon>
        <taxon>Pentapetalae</taxon>
        <taxon>rosids</taxon>
        <taxon>fabids</taxon>
        <taxon>Malpighiales</taxon>
        <taxon>Rhizophoraceae</taxon>
        <taxon>Rhizophora</taxon>
    </lineage>
</organism>
<sequence length="10" mass="1077">MEMLSLAPVS</sequence>
<proteinExistence type="predicted"/>
<name>A0A2P2N8Y1_RHIMU</name>
<accession>A0A2P2N8Y1</accession>